<comment type="caution">
    <text evidence="1">The sequence shown here is derived from an EMBL/GenBank/DDBJ whole genome shotgun (WGS) entry which is preliminary data.</text>
</comment>
<evidence type="ECO:0008006" key="3">
    <source>
        <dbReference type="Google" id="ProtNLM"/>
    </source>
</evidence>
<dbReference type="Gene3D" id="1.10.1220.10">
    <property type="entry name" value="Met repressor-like"/>
    <property type="match status" value="1"/>
</dbReference>
<reference evidence="1 2" key="1">
    <citation type="submission" date="2024-07" db="EMBL/GenBank/DDBJ databases">
        <title>Characterization of a bacterium isolated from hydrolysated instant sea cucumber by whole-genome sequencing and metabolomics.</title>
        <authorList>
            <person name="Luo X."/>
            <person name="Zhang Z."/>
            <person name="Zheng Z."/>
            <person name="Zhang W."/>
            <person name="Ming T."/>
            <person name="Jiao L."/>
            <person name="Su X."/>
            <person name="Kong F."/>
            <person name="Xu J."/>
        </authorList>
    </citation>
    <scope>NUCLEOTIDE SEQUENCE [LARGE SCALE GENOMIC DNA]</scope>
    <source>
        <strain evidence="1 2">XL-2024</strain>
    </source>
</reference>
<proteinExistence type="predicted"/>
<keyword evidence="2" id="KW-1185">Reference proteome</keyword>
<accession>A0ABV3W1L2</accession>
<evidence type="ECO:0000313" key="2">
    <source>
        <dbReference type="Proteomes" id="UP001558534"/>
    </source>
</evidence>
<dbReference type="RefSeq" id="WP_368637629.1">
    <property type="nucleotide sequence ID" value="NZ_JBFRHK010000012.1"/>
</dbReference>
<evidence type="ECO:0000313" key="1">
    <source>
        <dbReference type="EMBL" id="MEX3747056.1"/>
    </source>
</evidence>
<gene>
    <name evidence="1" type="ORF">AB1300_18190</name>
</gene>
<dbReference type="Proteomes" id="UP001558534">
    <property type="component" value="Unassembled WGS sequence"/>
</dbReference>
<organism evidence="1 2">
    <name type="scientific">Lysinibacillus xylanilyticus</name>
    <dbReference type="NCBI Taxonomy" id="582475"/>
    <lineage>
        <taxon>Bacteria</taxon>
        <taxon>Bacillati</taxon>
        <taxon>Bacillota</taxon>
        <taxon>Bacilli</taxon>
        <taxon>Bacillales</taxon>
        <taxon>Bacillaceae</taxon>
        <taxon>Lysinibacillus</taxon>
    </lineage>
</organism>
<dbReference type="InterPro" id="IPR013321">
    <property type="entry name" value="Arc_rbn_hlx_hlx"/>
</dbReference>
<sequence>MVPLEVLAVYEKRLREATIAVQDRLFLQTKEVIESESLARTLSRVVLMQEQPNQIREAMMKGYVEMSHINLKIASECLHAEYEAQHTVERLVSGG</sequence>
<name>A0ABV3W1L2_9BACI</name>
<protein>
    <recommendedName>
        <fullName evidence="3">Antitoxin</fullName>
    </recommendedName>
</protein>
<dbReference type="EMBL" id="JBFRHK010000012">
    <property type="protein sequence ID" value="MEX3747056.1"/>
    <property type="molecule type" value="Genomic_DNA"/>
</dbReference>